<evidence type="ECO:0000313" key="3">
    <source>
        <dbReference type="Proteomes" id="UP001152484"/>
    </source>
</evidence>
<dbReference type="PANTHER" id="PTHR10688:SF6">
    <property type="entry name" value="SERINE_THREONINE-KINASE ATM"/>
    <property type="match status" value="1"/>
</dbReference>
<protein>
    <submittedName>
        <fullName evidence="2">Uncharacterized protein</fullName>
    </submittedName>
</protein>
<dbReference type="Proteomes" id="UP001152484">
    <property type="component" value="Unassembled WGS sequence"/>
</dbReference>
<comment type="caution">
    <text evidence="2">The sequence shown here is derived from an EMBL/GenBank/DDBJ whole genome shotgun (WGS) entry which is preliminary data.</text>
</comment>
<feature type="region of interest" description="Disordered" evidence="1">
    <location>
        <begin position="394"/>
        <end position="415"/>
    </location>
</feature>
<feature type="region of interest" description="Disordered" evidence="1">
    <location>
        <begin position="250"/>
        <end position="306"/>
    </location>
</feature>
<dbReference type="EMBL" id="CAMAPE010000054">
    <property type="protein sequence ID" value="CAH9111293.1"/>
    <property type="molecule type" value="Genomic_DNA"/>
</dbReference>
<dbReference type="PANTHER" id="PTHR10688">
    <property type="entry name" value="PWWP DOMAIN-CONTAINING PROTEIN"/>
    <property type="match status" value="1"/>
</dbReference>
<evidence type="ECO:0000256" key="1">
    <source>
        <dbReference type="SAM" id="MobiDB-lite"/>
    </source>
</evidence>
<feature type="compositionally biased region" description="Basic and acidic residues" evidence="1">
    <location>
        <begin position="282"/>
        <end position="296"/>
    </location>
</feature>
<organism evidence="2 3">
    <name type="scientific">Cuscuta europaea</name>
    <name type="common">European dodder</name>
    <dbReference type="NCBI Taxonomy" id="41803"/>
    <lineage>
        <taxon>Eukaryota</taxon>
        <taxon>Viridiplantae</taxon>
        <taxon>Streptophyta</taxon>
        <taxon>Embryophyta</taxon>
        <taxon>Tracheophyta</taxon>
        <taxon>Spermatophyta</taxon>
        <taxon>Magnoliopsida</taxon>
        <taxon>eudicotyledons</taxon>
        <taxon>Gunneridae</taxon>
        <taxon>Pentapetalae</taxon>
        <taxon>asterids</taxon>
        <taxon>lamiids</taxon>
        <taxon>Solanales</taxon>
        <taxon>Convolvulaceae</taxon>
        <taxon>Cuscuteae</taxon>
        <taxon>Cuscuta</taxon>
        <taxon>Cuscuta subgen. Cuscuta</taxon>
    </lineage>
</organism>
<dbReference type="InterPro" id="IPR052657">
    <property type="entry name" value="PDP_family_Arabidopsis"/>
</dbReference>
<gene>
    <name evidence="2" type="ORF">CEURO_LOCUS19169</name>
</gene>
<dbReference type="OrthoDB" id="21615at2759"/>
<feature type="region of interest" description="Disordered" evidence="1">
    <location>
        <begin position="94"/>
        <end position="131"/>
    </location>
</feature>
<feature type="compositionally biased region" description="Basic and acidic residues" evidence="1">
    <location>
        <begin position="104"/>
        <end position="131"/>
    </location>
</feature>
<proteinExistence type="predicted"/>
<evidence type="ECO:0000313" key="2">
    <source>
        <dbReference type="EMBL" id="CAH9111293.1"/>
    </source>
</evidence>
<accession>A0A9P0ZT47</accession>
<dbReference type="AlphaFoldDB" id="A0A9P0ZT47"/>
<keyword evidence="3" id="KW-1185">Reference proteome</keyword>
<sequence>MENMTNSLDGDRKCVGAEEVPGEIEFGIFSASEFDPAQFLKAIRRQAVDTYIPLPASTTGIAQFAVMKNYVSAFYSSLGHKQLSLNKLTAIRRKDEGSDGTNNDVKDGEGEEKAAGENCKENNGEKTAEVRARKKSKYLSYPYINRWDMRGSTSKDPKASSRNNRRSIIKLSSMDSKEFESMLVHTSMAKMLTKLQLTAVDFLYPLRRKPGSASAMMMGFFYNFRKLMFLNMEQGPEGETLVTAIWDQTGQESGEQNKSWEEPEIAAPRNIDGQPPAAEPAADPKKRNGKEKEPAQKKRQRRRINNDLSARGVSTLLLSFFPGHPLPSKQSLVSAFVEFGPVLEPLTQFTSESTARVIFSQGDSAEAAFKGLEKSNPFGPVLATFRVLSNSPEMAAEGASSSSTRTTSDVVLPPVGTTPNLHDMMYMKNKMEMMRDTLEREGHTIDPKMRARLETDINAFLSRLNSMMASSSFS</sequence>
<reference evidence="2" key="1">
    <citation type="submission" date="2022-07" db="EMBL/GenBank/DDBJ databases">
        <authorList>
            <person name="Macas J."/>
            <person name="Novak P."/>
            <person name="Neumann P."/>
        </authorList>
    </citation>
    <scope>NUCLEOTIDE SEQUENCE</scope>
</reference>
<name>A0A9P0ZT47_CUSEU</name>